<dbReference type="InterPro" id="IPR002223">
    <property type="entry name" value="Kunitz_BPTI"/>
</dbReference>
<dbReference type="InterPro" id="IPR036880">
    <property type="entry name" value="Kunitz_BPTI_sf"/>
</dbReference>
<feature type="domain" description="Antistasin-like" evidence="9">
    <location>
        <begin position="230"/>
        <end position="255"/>
    </location>
</feature>
<organism evidence="11 12">
    <name type="scientific">Dimorphilus gyrociliatus</name>
    <dbReference type="NCBI Taxonomy" id="2664684"/>
    <lineage>
        <taxon>Eukaryota</taxon>
        <taxon>Metazoa</taxon>
        <taxon>Spiralia</taxon>
        <taxon>Lophotrochozoa</taxon>
        <taxon>Annelida</taxon>
        <taxon>Polychaeta</taxon>
        <taxon>Polychaeta incertae sedis</taxon>
        <taxon>Dinophilidae</taxon>
        <taxon>Dimorphilus</taxon>
    </lineage>
</organism>
<keyword evidence="6" id="KW-0812">Transmembrane</keyword>
<feature type="transmembrane region" description="Helical" evidence="6">
    <location>
        <begin position="432"/>
        <end position="451"/>
    </location>
</feature>
<dbReference type="OrthoDB" id="5950222at2759"/>
<evidence type="ECO:0000256" key="6">
    <source>
        <dbReference type="SAM" id="Phobius"/>
    </source>
</evidence>
<proteinExistence type="inferred from homology"/>
<keyword evidence="6" id="KW-1133">Transmembrane helix</keyword>
<dbReference type="InterPro" id="IPR011061">
    <property type="entry name" value="Hirudin/antistatin"/>
</dbReference>
<evidence type="ECO:0000313" key="12">
    <source>
        <dbReference type="Proteomes" id="UP000549394"/>
    </source>
</evidence>
<dbReference type="Proteomes" id="UP000549394">
    <property type="component" value="Unassembled WGS sequence"/>
</dbReference>
<feature type="chain" id="PRO_5029547862" evidence="7">
    <location>
        <begin position="31"/>
        <end position="483"/>
    </location>
</feature>
<evidence type="ECO:0000256" key="2">
    <source>
        <dbReference type="ARBA" id="ARBA00008768"/>
    </source>
</evidence>
<dbReference type="SUPFAM" id="SSF57262">
    <property type="entry name" value="Leech antihemostatic proteins"/>
    <property type="match status" value="1"/>
</dbReference>
<keyword evidence="7" id="KW-0732">Signal</keyword>
<evidence type="ECO:0000256" key="3">
    <source>
        <dbReference type="ARBA" id="ARBA00022525"/>
    </source>
</evidence>
<accession>A0A7I8VBR6</accession>
<gene>
    <name evidence="11" type="ORF">DGYR_LOCUS2670</name>
</gene>
<evidence type="ECO:0000256" key="1">
    <source>
        <dbReference type="ARBA" id="ARBA00004613"/>
    </source>
</evidence>
<dbReference type="Gene3D" id="2.10.22.10">
    <property type="entry name" value="Antistasin, domain 1"/>
    <property type="match status" value="1"/>
</dbReference>
<evidence type="ECO:0000259" key="9">
    <source>
        <dbReference type="PROSITE" id="PS51252"/>
    </source>
</evidence>
<evidence type="ECO:0000259" key="8">
    <source>
        <dbReference type="PROSITE" id="PS50279"/>
    </source>
</evidence>
<dbReference type="PROSITE" id="PS51252">
    <property type="entry name" value="ANTISTASIN"/>
    <property type="match status" value="1"/>
</dbReference>
<dbReference type="SMART" id="SM00131">
    <property type="entry name" value="KU"/>
    <property type="match status" value="1"/>
</dbReference>
<name>A0A7I8VBR6_9ANNE</name>
<dbReference type="PROSITE" id="PS51390">
    <property type="entry name" value="WAP"/>
    <property type="match status" value="1"/>
</dbReference>
<keyword evidence="5" id="KW-0722">Serine protease inhibitor</keyword>
<feature type="signal peptide" evidence="7">
    <location>
        <begin position="1"/>
        <end position="30"/>
    </location>
</feature>
<feature type="domain" description="BPTI/Kunitz inhibitor" evidence="8">
    <location>
        <begin position="264"/>
        <end position="313"/>
    </location>
</feature>
<comment type="similarity">
    <text evidence="2">Belongs to the protease inhibitor I15 (antistasin) family.</text>
</comment>
<dbReference type="CDD" id="cd00109">
    <property type="entry name" value="Kunitz-type"/>
    <property type="match status" value="1"/>
</dbReference>
<dbReference type="SUPFAM" id="SSF57362">
    <property type="entry name" value="BPTI-like"/>
    <property type="match status" value="1"/>
</dbReference>
<protein>
    <submittedName>
        <fullName evidence="11">DgyrCDS2892</fullName>
    </submittedName>
</protein>
<keyword evidence="3" id="KW-0964">Secreted</keyword>
<keyword evidence="4" id="KW-0646">Protease inhibitor</keyword>
<comment type="caution">
    <text evidence="11">The sequence shown here is derived from an EMBL/GenBank/DDBJ whole genome shotgun (WGS) entry which is preliminary data.</text>
</comment>
<dbReference type="Pfam" id="PF00014">
    <property type="entry name" value="Kunitz_BPTI"/>
    <property type="match status" value="1"/>
</dbReference>
<evidence type="ECO:0000256" key="5">
    <source>
        <dbReference type="ARBA" id="ARBA00022900"/>
    </source>
</evidence>
<dbReference type="GO" id="GO:0005576">
    <property type="term" value="C:extracellular region"/>
    <property type="evidence" value="ECO:0007669"/>
    <property type="project" value="UniProtKB-SubCell"/>
</dbReference>
<keyword evidence="12" id="KW-1185">Reference proteome</keyword>
<dbReference type="Gene3D" id="4.10.410.10">
    <property type="entry name" value="Pancreatic trypsin inhibitor Kunitz domain"/>
    <property type="match status" value="1"/>
</dbReference>
<comment type="subcellular location">
    <subcellularLocation>
        <location evidence="1">Secreted</location>
    </subcellularLocation>
</comment>
<feature type="transmembrane region" description="Helical" evidence="6">
    <location>
        <begin position="398"/>
        <end position="420"/>
    </location>
</feature>
<dbReference type="InterPro" id="IPR008197">
    <property type="entry name" value="WAP_dom"/>
</dbReference>
<evidence type="ECO:0000259" key="10">
    <source>
        <dbReference type="PROSITE" id="PS51390"/>
    </source>
</evidence>
<dbReference type="InterPro" id="IPR004094">
    <property type="entry name" value="Antistasin-like"/>
</dbReference>
<feature type="domain" description="WAP" evidence="10">
    <location>
        <begin position="30"/>
        <end position="78"/>
    </location>
</feature>
<evidence type="ECO:0000313" key="11">
    <source>
        <dbReference type="EMBL" id="CAD5113727.1"/>
    </source>
</evidence>
<dbReference type="AlphaFoldDB" id="A0A7I8VBR6"/>
<evidence type="ECO:0000256" key="7">
    <source>
        <dbReference type="SAM" id="SignalP"/>
    </source>
</evidence>
<dbReference type="EMBL" id="CAJFCJ010000004">
    <property type="protein sequence ID" value="CAD5113727.1"/>
    <property type="molecule type" value="Genomic_DNA"/>
</dbReference>
<dbReference type="GO" id="GO:0004867">
    <property type="term" value="F:serine-type endopeptidase inhibitor activity"/>
    <property type="evidence" value="ECO:0007669"/>
    <property type="project" value="UniProtKB-KW"/>
</dbReference>
<reference evidence="11 12" key="1">
    <citation type="submission" date="2020-08" db="EMBL/GenBank/DDBJ databases">
        <authorList>
            <person name="Hejnol A."/>
        </authorList>
    </citation>
    <scope>NUCLEOTIDE SEQUENCE [LARGE SCALE GENOMIC DNA]</scope>
</reference>
<evidence type="ECO:0000256" key="4">
    <source>
        <dbReference type="ARBA" id="ARBA00022690"/>
    </source>
</evidence>
<sequence>MKRGQGESTKMRSFLILGVFCLLTIGQVHGESQPRSCLFTGNENDLCDASNCSEDNDCSNDKVCCANNCGALRCAKPVICEYCPEAEINNCTYGRSEESVNGCRSCKCKEDPCKNMKCESDKCIVYFEDRPFNRVARGKCIPKHLPEKCYKEPEVAAAVIKGPVYYYDVVQEVCLKKEFGPSWHSSSYEGCRQKCNITCPLMKCVPCQYGYKTTVNGCQTCECKRPHRPCKNLVCKMNCISGFKIDRYGCRTCECKTVRGPQFCYEPKVVGVCEPKVLRYHYDPIINRCRPFMFGCNGNRNNFMSYHECESQCTNPGCPVPSCRDSCDHGYSYTPEGCQTCSCAHKHVCDGIMCAENYHCVSVKDCSGKRCRDTFQCQLGSSYPEDTDCKSGWSKRKILYVTIPVVIVVILAAISIVSLSPNFLKLFGSIRITFFLLLKVLFIKLKAIHIVKAKIKPQKKNMEKPPIDNSQVVSVDYVYQEKV</sequence>
<keyword evidence="6" id="KW-0472">Membrane</keyword>
<dbReference type="PROSITE" id="PS50279">
    <property type="entry name" value="BPTI_KUNITZ_2"/>
    <property type="match status" value="1"/>
</dbReference>
<dbReference type="Pfam" id="PF02822">
    <property type="entry name" value="Antistasin"/>
    <property type="match status" value="1"/>
</dbReference>